<dbReference type="Proteomes" id="UP000265120">
    <property type="component" value="Chromosome 19"/>
</dbReference>
<dbReference type="Pfam" id="PF13873">
    <property type="entry name" value="Myb_DNA-bind_5"/>
    <property type="match status" value="1"/>
</dbReference>
<protein>
    <submittedName>
        <fullName evidence="3">Zgc:153990</fullName>
    </submittedName>
</protein>
<accession>A0A3P8WJY6</accession>
<name>A0A3P8WJY6_CYNSE</name>
<evidence type="ECO:0000256" key="1">
    <source>
        <dbReference type="SAM" id="MobiDB-lite"/>
    </source>
</evidence>
<reference evidence="3 4" key="1">
    <citation type="journal article" date="2014" name="Nat. Genet.">
        <title>Whole-genome sequence of a flatfish provides insights into ZW sex chromosome evolution and adaptation to a benthic lifestyle.</title>
        <authorList>
            <person name="Chen S."/>
            <person name="Zhang G."/>
            <person name="Shao C."/>
            <person name="Huang Q."/>
            <person name="Liu G."/>
            <person name="Zhang P."/>
            <person name="Song W."/>
            <person name="An N."/>
            <person name="Chalopin D."/>
            <person name="Volff J.N."/>
            <person name="Hong Y."/>
            <person name="Li Q."/>
            <person name="Sha Z."/>
            <person name="Zhou H."/>
            <person name="Xie M."/>
            <person name="Yu Q."/>
            <person name="Liu Y."/>
            <person name="Xiang H."/>
            <person name="Wang N."/>
            <person name="Wu K."/>
            <person name="Yang C."/>
            <person name="Zhou Q."/>
            <person name="Liao X."/>
            <person name="Yang L."/>
            <person name="Hu Q."/>
            <person name="Zhang J."/>
            <person name="Meng L."/>
            <person name="Jin L."/>
            <person name="Tian Y."/>
            <person name="Lian J."/>
            <person name="Yang J."/>
            <person name="Miao G."/>
            <person name="Liu S."/>
            <person name="Liang Z."/>
            <person name="Yan F."/>
            <person name="Li Y."/>
            <person name="Sun B."/>
            <person name="Zhang H."/>
            <person name="Zhang J."/>
            <person name="Zhu Y."/>
            <person name="Du M."/>
            <person name="Zhao Y."/>
            <person name="Schartl M."/>
            <person name="Tang Q."/>
            <person name="Wang J."/>
        </authorList>
    </citation>
    <scope>NUCLEOTIDE SEQUENCE</scope>
</reference>
<dbReference type="InterPro" id="IPR028002">
    <property type="entry name" value="Myb_DNA-bind_5"/>
</dbReference>
<dbReference type="AlphaFoldDB" id="A0A3P8WJY6"/>
<sequence>MSSSSLYYGIDHIRFKKRKARFSFNEVHKLLEEVRKNRRILVGKYNRGVPTEIKKMTWTEITAQVNEIGECHREVMEVVKKWSDLKCDTKRKVAAMQSGNMLSRGFNSRISRDLNHTERLVLQILEMDDDDKGMSEYGPLVDDDDGAEIEEEVEEDTMEQQNSPNGDMGSMPPPTSVTTRKQSGESSNVSFDVQYEVPPTEENEAAFGDSDSDQKDYSLPSIHSVNSTKDHQGSNGLQKQGQPQTAREASASIASHQPSSNSMLHNATLSLQEQHATNMLLETVSRSLELLSESVQQLAETQHEFVRESLQLQRDMVQVLRDFTGGAIAVMHDKLNGRPTL</sequence>
<feature type="compositionally biased region" description="Polar residues" evidence="1">
    <location>
        <begin position="176"/>
        <end position="189"/>
    </location>
</feature>
<dbReference type="GeneID" id="103394983"/>
<dbReference type="FunCoup" id="A0A3P8WJY6">
    <property type="interactions" value="24"/>
</dbReference>
<feature type="region of interest" description="Disordered" evidence="1">
    <location>
        <begin position="150"/>
        <end position="189"/>
    </location>
</feature>
<dbReference type="KEGG" id="csem:103394983"/>
<dbReference type="RefSeq" id="XP_008330724.1">
    <property type="nucleotide sequence ID" value="XM_008332502.3"/>
</dbReference>
<feature type="region of interest" description="Disordered" evidence="1">
    <location>
        <begin position="202"/>
        <end position="261"/>
    </location>
</feature>
<reference evidence="3" key="3">
    <citation type="submission" date="2025-09" db="UniProtKB">
        <authorList>
            <consortium name="Ensembl"/>
        </authorList>
    </citation>
    <scope>IDENTIFICATION</scope>
</reference>
<feature type="domain" description="Myb/SANT-like DNA-binding" evidence="2">
    <location>
        <begin position="18"/>
        <end position="94"/>
    </location>
</feature>
<dbReference type="GeneTree" id="ENSGT00450000040324"/>
<feature type="compositionally biased region" description="Polar residues" evidence="1">
    <location>
        <begin position="221"/>
        <end position="261"/>
    </location>
</feature>
<keyword evidence="4" id="KW-1185">Reference proteome</keyword>
<evidence type="ECO:0000259" key="2">
    <source>
        <dbReference type="Pfam" id="PF13873"/>
    </source>
</evidence>
<organism evidence="3 4">
    <name type="scientific">Cynoglossus semilaevis</name>
    <name type="common">Tongue sole</name>
    <dbReference type="NCBI Taxonomy" id="244447"/>
    <lineage>
        <taxon>Eukaryota</taxon>
        <taxon>Metazoa</taxon>
        <taxon>Chordata</taxon>
        <taxon>Craniata</taxon>
        <taxon>Vertebrata</taxon>
        <taxon>Euteleostomi</taxon>
        <taxon>Actinopterygii</taxon>
        <taxon>Neopterygii</taxon>
        <taxon>Teleostei</taxon>
        <taxon>Neoteleostei</taxon>
        <taxon>Acanthomorphata</taxon>
        <taxon>Carangaria</taxon>
        <taxon>Pleuronectiformes</taxon>
        <taxon>Pleuronectoidei</taxon>
        <taxon>Cynoglossidae</taxon>
        <taxon>Cynoglossinae</taxon>
        <taxon>Cynoglossus</taxon>
    </lineage>
</organism>
<dbReference type="GO" id="GO:0005634">
    <property type="term" value="C:nucleus"/>
    <property type="evidence" value="ECO:0007669"/>
    <property type="project" value="TreeGrafter"/>
</dbReference>
<reference evidence="3" key="2">
    <citation type="submission" date="2025-08" db="UniProtKB">
        <authorList>
            <consortium name="Ensembl"/>
        </authorList>
    </citation>
    <scope>IDENTIFICATION</scope>
</reference>
<dbReference type="OMA" id="MQYEIPP"/>
<proteinExistence type="predicted"/>
<dbReference type="OrthoDB" id="8730579at2759"/>
<dbReference type="PANTHER" id="PTHR23098">
    <property type="entry name" value="AGAP001331-PA-RELATED"/>
    <property type="match status" value="1"/>
</dbReference>
<evidence type="ECO:0000313" key="4">
    <source>
        <dbReference type="Proteomes" id="UP000265120"/>
    </source>
</evidence>
<evidence type="ECO:0000313" key="3">
    <source>
        <dbReference type="Ensembl" id="ENSCSEP00000027773.1"/>
    </source>
</evidence>
<dbReference type="Ensembl" id="ENSCSET00000028144.1">
    <property type="protein sequence ID" value="ENSCSEP00000027773.1"/>
    <property type="gene ID" value="ENSCSEG00000017741.1"/>
</dbReference>
<dbReference type="InParanoid" id="A0A3P8WJY6"/>
<dbReference type="PANTHER" id="PTHR23098:SF3">
    <property type="entry name" value="MYB-RELATED TRANSCRIPTION FACTOR, PARTNER OF PROFILIN"/>
    <property type="match status" value="1"/>
</dbReference>